<protein>
    <submittedName>
        <fullName evidence="1">Uncharacterized protein</fullName>
    </submittedName>
</protein>
<dbReference type="AlphaFoldDB" id="A0A1H8A4J7"/>
<keyword evidence="2" id="KW-1185">Reference proteome</keyword>
<evidence type="ECO:0000313" key="2">
    <source>
        <dbReference type="Proteomes" id="UP000198984"/>
    </source>
</evidence>
<dbReference type="Proteomes" id="UP000198984">
    <property type="component" value="Unassembled WGS sequence"/>
</dbReference>
<gene>
    <name evidence="1" type="ORF">SAMN04488505_105318</name>
</gene>
<dbReference type="EMBL" id="FOBB01000005">
    <property type="protein sequence ID" value="SEM65675.1"/>
    <property type="molecule type" value="Genomic_DNA"/>
</dbReference>
<reference evidence="1 2" key="1">
    <citation type="submission" date="2016-10" db="EMBL/GenBank/DDBJ databases">
        <authorList>
            <person name="de Groot N.N."/>
        </authorList>
    </citation>
    <scope>NUCLEOTIDE SEQUENCE [LARGE SCALE GENOMIC DNA]</scope>
    <source>
        <strain evidence="1 2">DSM 21039</strain>
    </source>
</reference>
<dbReference type="STRING" id="573321.SAMN04488505_105318"/>
<sequence length="43" mass="5022">MVAVINAPKVTYLNGFKPRKSSAFDKQTRQAFFNFIAFFFILF</sequence>
<name>A0A1H8A4J7_9BACT</name>
<accession>A0A1H8A4J7</accession>
<organism evidence="1 2">
    <name type="scientific">Chitinophaga rupis</name>
    <dbReference type="NCBI Taxonomy" id="573321"/>
    <lineage>
        <taxon>Bacteria</taxon>
        <taxon>Pseudomonadati</taxon>
        <taxon>Bacteroidota</taxon>
        <taxon>Chitinophagia</taxon>
        <taxon>Chitinophagales</taxon>
        <taxon>Chitinophagaceae</taxon>
        <taxon>Chitinophaga</taxon>
    </lineage>
</organism>
<proteinExistence type="predicted"/>
<evidence type="ECO:0000313" key="1">
    <source>
        <dbReference type="EMBL" id="SEM65675.1"/>
    </source>
</evidence>